<dbReference type="InterPro" id="IPR056802">
    <property type="entry name" value="ATR-like_M-HEAT"/>
</dbReference>
<dbReference type="GO" id="GO:0005634">
    <property type="term" value="C:nucleus"/>
    <property type="evidence" value="ECO:0007669"/>
    <property type="project" value="UniProtKB-SubCell"/>
</dbReference>
<evidence type="ECO:0000256" key="6">
    <source>
        <dbReference type="ARBA" id="ARBA00022763"/>
    </source>
</evidence>
<evidence type="ECO:0000256" key="7">
    <source>
        <dbReference type="ARBA" id="ARBA00022777"/>
    </source>
</evidence>
<dbReference type="SMART" id="SM00802">
    <property type="entry name" value="UME"/>
    <property type="match status" value="1"/>
</dbReference>
<evidence type="ECO:0000256" key="8">
    <source>
        <dbReference type="ARBA" id="ARBA00022840"/>
    </source>
</evidence>
<feature type="domain" description="FAT" evidence="10">
    <location>
        <begin position="1283"/>
        <end position="1798"/>
    </location>
</feature>
<sequence length="1798" mass="203453">MSSSEDISEPAVWMGKWVFLHILPVLGPRLVGWTGNSEVVTLFINIVKRCLLVLTSAPPFWPRLEAFKKFLRSIMNEVLDKMTVSENVSGDSLMTGSELGRESVWDGFGIGNSISNNARGLVACLSMVQALMEAETKSNSHSLILNDSDVLKLLTYLNKLWQQMHILLVSLDEKKSASHDTLLSLLEEGLIRFWTICSRAIELKEHVKFGSSFASAGVKAMDSVPKCLVLSGNSVLDVCCAEFVLVVRVRKLQINVNTVGQNFQFQSEDEKINSNLLKACLSLSSASESVATVKNVRFSSSYIQNLRDSYLNWPVFQEPPVVNPDMSASQVVFERAFLNCTPLKKLPSDISTKLASGSLKDITLFISSSIFTALSVPDKQLIIRHIGVLGCMLSESYVSSIQKCRVCDRPTPVLDSDRPSFNEGFHELFLALIHSDHFQEESGLRLETLHAMKRVYTSYCPDFAFNNKSDLGIWLIACLRSTSREIRVACTRILPCFITVPDPQADLQADNIFKFLSSINFEADTYLFETTIMAWGQIARHSRGDRLNFILMRLLEYLGSSNAFHSSVAYHEITGIARSKNLTCWQLFTPFWSTISVVIVKQMVVNKSLLKRFAELLHIPTVDFLQRTTSFTVPYLVLAKKYDAVEMIAEACGSTSKKIYLDHVPMILAVLLTQDVPNPEVFAEQRWLDADPSFGIVEFADVISPNIQGLSFELLKLAPSIGPEGVISETGDETSHESGVLHRDYYDNGKALRIENALKYLASMKYGLDGAKSLPLLFSEGHVLQLVAQFADTVRNLSGRKSYTVKLQCIRGISMMMRFADSSLSSAVPQICAFLQSALDTQELQQTALQAWHIMTDEVNDLESILDLTFCVVVQKWSQLLPAARKEAQKMVENIIVNKQSKLLPILPTKGVPSLANIPELQNLHDLIRKQYPKFQGVSHFYFSLSQLVQRSNSENRYVVRQTLQELSELLLNYQDEIQASLNREKLLDHIKYAIRSLLNITFAFRSSDTDIPLLCSQCLGLIGAIDRHKVDISPEHDSLIVLHNFDEAKESIMFVSKMIEEFLIRSFKASTDPSVQMFLAYGIQEYLKFCNINEDIVQGKEPSEVWERFSSSSKPYLIPLASTRYSAPAPPLPNESSPIFSSSISYPRWLQAFTYSLMSKARGVNAGNIFTVCRKMVRDRDHFQSLFDFVLPYVSLNVVIGGTEHDRNALLDEISKILTTTSHPFDDMGQFHRRIFTILDYFNKWMRAMKKMNSNRRRAQPIEQAESVEIIDKFLRNISPDLMAQRSYESKSFPRAIMYWEQHLKDSSLPSASELAIYSKFQEIYAQIDEPDAFDGVTTLIPSLGLDKQILQYETTGRWHEALECYEVLSESEVYNWDLNTELKMFNCMKESGRYDDLLTRLEDSVRQKFDVPEQLISLGIEVSWLSGRWQSLEKWLSCTTNDTYESNVGNALLALREKRADELQHRIVRAREKVASGLSSNYVTSLGQCTEAFVRLHALADLESIGSLACALSGSDELRHEDFSVRLDKRLAVVGPEFDARRYLLALRRSAVSVSGLIFASQEVAMTWVSSAHDARKQDQPTLALRAILQATALDNRLAKVEYAKLLWKQGEQRKAVTTLESAVDRHFLYEESRFIQDPDVSKADAKAALLYTRWIDYSDQADSDTILSKYQAVTFVSPKWEKAYYHLARYYNKIFDYQTTLAETMRTDAYLDGSLVNFMVKAYCRSLQYGAKYVYETMPKLITIWLDFSSVANKLSVSNFSNGTKILKARIESSESNNSNVRKLATKIPSYMVSN</sequence>
<dbReference type="InterPro" id="IPR058681">
    <property type="entry name" value="HEAT_MEC1_N"/>
</dbReference>
<dbReference type="Gene3D" id="1.25.40.10">
    <property type="entry name" value="Tetratricopeptide repeat domain"/>
    <property type="match status" value="1"/>
</dbReference>
<evidence type="ECO:0000313" key="12">
    <source>
        <dbReference type="Proteomes" id="UP000189580"/>
    </source>
</evidence>
<organism evidence="11 12">
    <name type="scientific">Sugiyamaella lignohabitans</name>
    <dbReference type="NCBI Taxonomy" id="796027"/>
    <lineage>
        <taxon>Eukaryota</taxon>
        <taxon>Fungi</taxon>
        <taxon>Dikarya</taxon>
        <taxon>Ascomycota</taxon>
        <taxon>Saccharomycotina</taxon>
        <taxon>Dipodascomycetes</taxon>
        <taxon>Dipodascales</taxon>
        <taxon>Trichomonascaceae</taxon>
        <taxon>Sugiyamaella</taxon>
    </lineage>
</organism>
<dbReference type="InterPro" id="IPR011990">
    <property type="entry name" value="TPR-like_helical_dom_sf"/>
</dbReference>
<keyword evidence="5" id="KW-0547">Nucleotide-binding</keyword>
<evidence type="ECO:0000256" key="3">
    <source>
        <dbReference type="ARBA" id="ARBA00022527"/>
    </source>
</evidence>
<keyword evidence="8" id="KW-0067">ATP-binding</keyword>
<keyword evidence="7 11" id="KW-0418">Kinase</keyword>
<evidence type="ECO:0000256" key="1">
    <source>
        <dbReference type="ARBA" id="ARBA00004123"/>
    </source>
</evidence>
<proteinExistence type="predicted"/>
<evidence type="ECO:0000256" key="2">
    <source>
        <dbReference type="ARBA" id="ARBA00012513"/>
    </source>
</evidence>
<dbReference type="EC" id="2.7.11.1" evidence="2"/>
<dbReference type="PROSITE" id="PS51189">
    <property type="entry name" value="FAT"/>
    <property type="match status" value="1"/>
</dbReference>
<dbReference type="EMBL" id="CP014502">
    <property type="protein sequence ID" value="ANB14310.1"/>
    <property type="molecule type" value="Genomic_DNA"/>
</dbReference>
<evidence type="ECO:0000256" key="4">
    <source>
        <dbReference type="ARBA" id="ARBA00022679"/>
    </source>
</evidence>
<dbReference type="Pfam" id="PF08064">
    <property type="entry name" value="UME"/>
    <property type="match status" value="1"/>
</dbReference>
<comment type="subcellular location">
    <subcellularLocation>
        <location evidence="1">Nucleus</location>
    </subcellularLocation>
</comment>
<dbReference type="KEGG" id="slb:AWJ20_5275"/>
<dbReference type="GO" id="GO:0004674">
    <property type="term" value="F:protein serine/threonine kinase activity"/>
    <property type="evidence" value="ECO:0007669"/>
    <property type="project" value="UniProtKB-KW"/>
</dbReference>
<keyword evidence="9" id="KW-0539">Nucleus</keyword>
<name>A0A161HFJ3_9ASCO</name>
<dbReference type="Pfam" id="PF25030">
    <property type="entry name" value="M-HEAT_ATR"/>
    <property type="match status" value="1"/>
</dbReference>
<dbReference type="InterPro" id="IPR014009">
    <property type="entry name" value="PIK_FAT"/>
</dbReference>
<protein>
    <recommendedName>
        <fullName evidence="2">non-specific serine/threonine protein kinase</fullName>
        <ecNumber evidence="2">2.7.11.1</ecNumber>
    </recommendedName>
</protein>
<dbReference type="Pfam" id="PF25385">
    <property type="entry name" value="HEAT_MEC1_N"/>
    <property type="match status" value="1"/>
</dbReference>
<keyword evidence="4" id="KW-0808">Transferase</keyword>
<dbReference type="Pfam" id="PF02259">
    <property type="entry name" value="FAT"/>
    <property type="match status" value="1"/>
</dbReference>
<dbReference type="GO" id="GO:0005694">
    <property type="term" value="C:chromosome"/>
    <property type="evidence" value="ECO:0007669"/>
    <property type="project" value="TreeGrafter"/>
</dbReference>
<dbReference type="InterPro" id="IPR003151">
    <property type="entry name" value="PIK-rel_kinase_FAT"/>
</dbReference>
<dbReference type="GO" id="GO:0005524">
    <property type="term" value="F:ATP binding"/>
    <property type="evidence" value="ECO:0007669"/>
    <property type="project" value="UniProtKB-KW"/>
</dbReference>
<dbReference type="RefSeq" id="XP_018736787.1">
    <property type="nucleotide sequence ID" value="XM_018882407.1"/>
</dbReference>
<evidence type="ECO:0000313" key="11">
    <source>
        <dbReference type="EMBL" id="ANB14310.1"/>
    </source>
</evidence>
<evidence type="ECO:0000256" key="5">
    <source>
        <dbReference type="ARBA" id="ARBA00022741"/>
    </source>
</evidence>
<dbReference type="Proteomes" id="UP000189580">
    <property type="component" value="Chromosome d"/>
</dbReference>
<dbReference type="PANTHER" id="PTHR11139:SF125">
    <property type="entry name" value="SERINE_THREONINE-PROTEIN KINASE MEC1"/>
    <property type="match status" value="1"/>
</dbReference>
<dbReference type="GO" id="GO:0000077">
    <property type="term" value="P:DNA damage checkpoint signaling"/>
    <property type="evidence" value="ECO:0007669"/>
    <property type="project" value="TreeGrafter"/>
</dbReference>
<dbReference type="GO" id="GO:0006281">
    <property type="term" value="P:DNA repair"/>
    <property type="evidence" value="ECO:0007669"/>
    <property type="project" value="TreeGrafter"/>
</dbReference>
<keyword evidence="3" id="KW-0723">Serine/threonine-protein kinase</keyword>
<dbReference type="GO" id="GO:0000723">
    <property type="term" value="P:telomere maintenance"/>
    <property type="evidence" value="ECO:0007669"/>
    <property type="project" value="TreeGrafter"/>
</dbReference>
<dbReference type="GeneID" id="30037499"/>
<dbReference type="InterPro" id="IPR016024">
    <property type="entry name" value="ARM-type_fold"/>
</dbReference>
<dbReference type="InterPro" id="IPR012993">
    <property type="entry name" value="UME"/>
</dbReference>
<accession>A0A161HFJ3</accession>
<gene>
    <name evidence="11" type="primary">MEC1</name>
    <name evidence="11" type="ORF">AWJ20_5275</name>
</gene>
<keyword evidence="6" id="KW-0227">DNA damage</keyword>
<dbReference type="InterPro" id="IPR050517">
    <property type="entry name" value="DDR_Repair_Kinase"/>
</dbReference>
<dbReference type="SUPFAM" id="SSF48371">
    <property type="entry name" value="ARM repeat"/>
    <property type="match status" value="1"/>
</dbReference>
<keyword evidence="12" id="KW-1185">Reference proteome</keyword>
<evidence type="ECO:0000259" key="10">
    <source>
        <dbReference type="PROSITE" id="PS51189"/>
    </source>
</evidence>
<dbReference type="PANTHER" id="PTHR11139">
    <property type="entry name" value="ATAXIA TELANGIECTASIA MUTATED ATM -RELATED"/>
    <property type="match status" value="1"/>
</dbReference>
<reference evidence="11 12" key="1">
    <citation type="submission" date="2016-02" db="EMBL/GenBank/DDBJ databases">
        <title>Complete genome sequence and transcriptome regulation of the pentose utilising yeast Sugiyamaella lignohabitans.</title>
        <authorList>
            <person name="Bellasio M."/>
            <person name="Peymann A."/>
            <person name="Valli M."/>
            <person name="Sipitzky M."/>
            <person name="Graf A."/>
            <person name="Sauer M."/>
            <person name="Marx H."/>
            <person name="Mattanovich D."/>
        </authorList>
    </citation>
    <scope>NUCLEOTIDE SEQUENCE [LARGE SCALE GENOMIC DNA]</scope>
    <source>
        <strain evidence="11 12">CBS 10342</strain>
    </source>
</reference>
<evidence type="ECO:0000256" key="9">
    <source>
        <dbReference type="ARBA" id="ARBA00023242"/>
    </source>
</evidence>
<dbReference type="OrthoDB" id="381190at2759"/>